<dbReference type="RefSeq" id="WP_012735399.1">
    <property type="nucleotide sequence ID" value="NC_012726.1"/>
</dbReference>
<proteinExistence type="predicted"/>
<evidence type="ECO:0000313" key="1">
    <source>
        <dbReference type="EMBL" id="ACR40781.1"/>
    </source>
</evidence>
<protein>
    <submittedName>
        <fullName evidence="1">Uncharacterized protein</fullName>
    </submittedName>
</protein>
<accession>C4KK40</accession>
<dbReference type="KEGG" id="sid:M164_0147"/>
<dbReference type="HOGENOM" id="CLU_2243971_0_0_2"/>
<sequence length="104" mass="12640">MNIGKLVVKKEYFYITVPEEAKEFPYYVVSRGRKNSIILKFFDDVYLRKLKTWTFYEVREQFVRIPTRLIKEMGIQAGARYMINIKRRDEHMLKIELIFGPVRE</sequence>
<evidence type="ECO:0000313" key="2">
    <source>
        <dbReference type="Proteomes" id="UP000001479"/>
    </source>
</evidence>
<dbReference type="AlphaFoldDB" id="C4KK40"/>
<organism evidence="1 2">
    <name type="scientific">Saccharolobus islandicus (strain M.16.4 / Kamchatka #3)</name>
    <name type="common">Sulfolobus islandicus</name>
    <dbReference type="NCBI Taxonomy" id="426118"/>
    <lineage>
        <taxon>Archaea</taxon>
        <taxon>Thermoproteota</taxon>
        <taxon>Thermoprotei</taxon>
        <taxon>Sulfolobales</taxon>
        <taxon>Sulfolobaceae</taxon>
        <taxon>Saccharolobus</taxon>
    </lineage>
</organism>
<dbReference type="GeneID" id="84060621"/>
<dbReference type="EMBL" id="CP001402">
    <property type="protein sequence ID" value="ACR40781.1"/>
    <property type="molecule type" value="Genomic_DNA"/>
</dbReference>
<gene>
    <name evidence="1" type="ordered locus">M164_0147</name>
</gene>
<dbReference type="Proteomes" id="UP000001479">
    <property type="component" value="Chromosome"/>
</dbReference>
<reference evidence="1 2" key="1">
    <citation type="journal article" date="2009" name="Proc. Natl. Acad. Sci. U.S.A.">
        <title>Biogeography of the Sulfolobus islandicus pan-genome.</title>
        <authorList>
            <person name="Reno M.L."/>
            <person name="Held N.L."/>
            <person name="Fields C.J."/>
            <person name="Burke P.V."/>
            <person name="Whitaker R.J."/>
        </authorList>
    </citation>
    <scope>NUCLEOTIDE SEQUENCE [LARGE SCALE GENOMIC DNA]</scope>
    <source>
        <strain evidence="2">M.16.4 / Kamchatka #3</strain>
    </source>
</reference>
<name>C4KK40_SACI6</name>